<keyword evidence="4" id="KW-0472">Membrane</keyword>
<gene>
    <name evidence="6" type="ORF">SASPL_145355</name>
</gene>
<organism evidence="6">
    <name type="scientific">Salvia splendens</name>
    <name type="common">Scarlet sage</name>
    <dbReference type="NCBI Taxonomy" id="180675"/>
    <lineage>
        <taxon>Eukaryota</taxon>
        <taxon>Viridiplantae</taxon>
        <taxon>Streptophyta</taxon>
        <taxon>Embryophyta</taxon>
        <taxon>Tracheophyta</taxon>
        <taxon>Spermatophyta</taxon>
        <taxon>Magnoliopsida</taxon>
        <taxon>eudicotyledons</taxon>
        <taxon>Gunneridae</taxon>
        <taxon>Pentapetalae</taxon>
        <taxon>asterids</taxon>
        <taxon>lamiids</taxon>
        <taxon>Lamiales</taxon>
        <taxon>Lamiaceae</taxon>
        <taxon>Nepetoideae</taxon>
        <taxon>Mentheae</taxon>
        <taxon>Salviinae</taxon>
        <taxon>Salvia</taxon>
        <taxon>Salvia subgen. Calosphace</taxon>
        <taxon>core Calosphace</taxon>
    </lineage>
</organism>
<dbReference type="SUPFAM" id="SSF53901">
    <property type="entry name" value="Thiolase-like"/>
    <property type="match status" value="1"/>
</dbReference>
<comment type="catalytic activity">
    <reaction evidence="2">
        <text>a very-long-chain acyl-CoA + malonyl-CoA + H(+) = a very-long-chain 3-oxoacyl-CoA + CO2 + CoA</text>
        <dbReference type="Rhea" id="RHEA:32727"/>
        <dbReference type="ChEBI" id="CHEBI:15378"/>
        <dbReference type="ChEBI" id="CHEBI:16526"/>
        <dbReference type="ChEBI" id="CHEBI:57287"/>
        <dbReference type="ChEBI" id="CHEBI:57384"/>
        <dbReference type="ChEBI" id="CHEBI:90725"/>
        <dbReference type="ChEBI" id="CHEBI:90736"/>
        <dbReference type="EC" id="2.3.1.199"/>
    </reaction>
</comment>
<feature type="compositionally biased region" description="Polar residues" evidence="3">
    <location>
        <begin position="100"/>
        <end position="114"/>
    </location>
</feature>
<evidence type="ECO:0000256" key="1">
    <source>
        <dbReference type="ARBA" id="ARBA00023315"/>
    </source>
</evidence>
<dbReference type="InterPro" id="IPR012392">
    <property type="entry name" value="3-ktacl-CoA_syn"/>
</dbReference>
<evidence type="ECO:0000256" key="4">
    <source>
        <dbReference type="SAM" id="Phobius"/>
    </source>
</evidence>
<name>A0A8X8WHD6_SALSN</name>
<keyword evidence="1" id="KW-0012">Acyltransferase</keyword>
<dbReference type="Gene3D" id="3.40.47.10">
    <property type="match status" value="1"/>
</dbReference>
<proteinExistence type="predicted"/>
<accession>A0A8X8WHD6</accession>
<sequence>MKKNGARDQATSLRNVVSGSSGSGRRSSVPALAPLPANPSTTAPLPPLPIVDPRLSEQLERLLHSLPIGTDAATTFAHLRANLVFSRYQNLIPTSAAQISAYSPKSQIQPSSPRFHNPISNPPVHNTPTPTDIEDNYSGATVLAEDLEAIEKGEDVEQPIAHPAEDTAKPTSRLEEKNVELSFVEIGRPTSRLEGAEVELPVEGNHKHTNNIFFSEYGVAIAITIASLLLVYFSFSSKTRPIYLLDSCCYLPPPNLRATKANYIEHFELCAAHEREAIDFQTKMVQRSGIGCEACLPVSVHRIPPDKSLSCTQEETETVIFTVVKDLNKQSINPKSIDILVTNCSIFCPTPSITVMIINKFGFRNNIKSVSLSGMGCSASLVTIGLAKDLLRIQGNLLALVLSMEAVTLVAMMEASAS</sequence>
<reference evidence="6" key="1">
    <citation type="submission" date="2018-01" db="EMBL/GenBank/DDBJ databases">
        <authorList>
            <person name="Mao J.F."/>
        </authorList>
    </citation>
    <scope>NUCLEOTIDE SEQUENCE</scope>
    <source>
        <strain evidence="6">Huo1</strain>
        <tissue evidence="6">Leaf</tissue>
    </source>
</reference>
<reference evidence="6" key="2">
    <citation type="submission" date="2020-08" db="EMBL/GenBank/DDBJ databases">
        <title>Plant Genome Project.</title>
        <authorList>
            <person name="Zhang R.-G."/>
        </authorList>
    </citation>
    <scope>NUCLEOTIDE SEQUENCE</scope>
    <source>
        <strain evidence="6">Huo1</strain>
        <tissue evidence="6">Leaf</tissue>
    </source>
</reference>
<dbReference type="EMBL" id="PNBA02000017">
    <property type="protein sequence ID" value="KAG6394765.1"/>
    <property type="molecule type" value="Genomic_DNA"/>
</dbReference>
<feature type="transmembrane region" description="Helical" evidence="4">
    <location>
        <begin position="217"/>
        <end position="235"/>
    </location>
</feature>
<evidence type="ECO:0000256" key="2">
    <source>
        <dbReference type="ARBA" id="ARBA00047375"/>
    </source>
</evidence>
<evidence type="ECO:0000313" key="7">
    <source>
        <dbReference type="Proteomes" id="UP000298416"/>
    </source>
</evidence>
<feature type="region of interest" description="Disordered" evidence="3">
    <location>
        <begin position="1"/>
        <end position="47"/>
    </location>
</feature>
<feature type="compositionally biased region" description="Low complexity" evidence="3">
    <location>
        <begin position="12"/>
        <end position="29"/>
    </location>
</feature>
<evidence type="ECO:0000256" key="3">
    <source>
        <dbReference type="SAM" id="MobiDB-lite"/>
    </source>
</evidence>
<dbReference type="InterPro" id="IPR016039">
    <property type="entry name" value="Thiolase-like"/>
</dbReference>
<dbReference type="Proteomes" id="UP000298416">
    <property type="component" value="Unassembled WGS sequence"/>
</dbReference>
<keyword evidence="4" id="KW-1133">Transmembrane helix</keyword>
<feature type="region of interest" description="Disordered" evidence="3">
    <location>
        <begin position="100"/>
        <end position="131"/>
    </location>
</feature>
<dbReference type="Pfam" id="PF08392">
    <property type="entry name" value="FAE1_CUT1_RppA"/>
    <property type="match status" value="1"/>
</dbReference>
<keyword evidence="4" id="KW-0812">Transmembrane</keyword>
<dbReference type="GO" id="GO:0009922">
    <property type="term" value="F:fatty acid elongase activity"/>
    <property type="evidence" value="ECO:0007669"/>
    <property type="project" value="UniProtKB-EC"/>
</dbReference>
<dbReference type="InterPro" id="IPR013601">
    <property type="entry name" value="FAE1_typ3_polyketide_synth"/>
</dbReference>
<evidence type="ECO:0000259" key="5">
    <source>
        <dbReference type="Pfam" id="PF08392"/>
    </source>
</evidence>
<dbReference type="GO" id="GO:0006633">
    <property type="term" value="P:fatty acid biosynthetic process"/>
    <property type="evidence" value="ECO:0007669"/>
    <property type="project" value="InterPro"/>
</dbReference>
<dbReference type="AlphaFoldDB" id="A0A8X8WHD6"/>
<protein>
    <recommendedName>
        <fullName evidence="5">FAE domain-containing protein</fullName>
    </recommendedName>
</protein>
<evidence type="ECO:0000313" key="6">
    <source>
        <dbReference type="EMBL" id="KAG6394765.1"/>
    </source>
</evidence>
<dbReference type="GO" id="GO:0016020">
    <property type="term" value="C:membrane"/>
    <property type="evidence" value="ECO:0007669"/>
    <property type="project" value="InterPro"/>
</dbReference>
<dbReference type="PANTHER" id="PTHR31561">
    <property type="entry name" value="3-KETOACYL-COA SYNTHASE"/>
    <property type="match status" value="1"/>
</dbReference>
<keyword evidence="1" id="KW-0808">Transferase</keyword>
<feature type="domain" description="FAE" evidence="5">
    <location>
        <begin position="236"/>
        <end position="409"/>
    </location>
</feature>
<comment type="caution">
    <text evidence="6">The sequence shown here is derived from an EMBL/GenBank/DDBJ whole genome shotgun (WGS) entry which is preliminary data.</text>
</comment>
<keyword evidence="7" id="KW-1185">Reference proteome</keyword>